<comment type="caution">
    <text evidence="1">The sequence shown here is derived from an EMBL/GenBank/DDBJ whole genome shotgun (WGS) entry which is preliminary data.</text>
</comment>
<protein>
    <submittedName>
        <fullName evidence="1">Uncharacterized protein</fullName>
    </submittedName>
</protein>
<dbReference type="InParanoid" id="A0A395JIS0"/>
<evidence type="ECO:0000313" key="2">
    <source>
        <dbReference type="Proteomes" id="UP000253083"/>
    </source>
</evidence>
<gene>
    <name evidence="1" type="ORF">DFR28_103367</name>
</gene>
<evidence type="ECO:0000313" key="1">
    <source>
        <dbReference type="EMBL" id="RBP49935.1"/>
    </source>
</evidence>
<dbReference type="AlphaFoldDB" id="A0A395JIS0"/>
<organism evidence="1 2">
    <name type="scientific">Arenicella xantha</name>
    <dbReference type="NCBI Taxonomy" id="644221"/>
    <lineage>
        <taxon>Bacteria</taxon>
        <taxon>Pseudomonadati</taxon>
        <taxon>Pseudomonadota</taxon>
        <taxon>Gammaproteobacteria</taxon>
        <taxon>Arenicellales</taxon>
        <taxon>Arenicellaceae</taxon>
        <taxon>Arenicella</taxon>
    </lineage>
</organism>
<keyword evidence="2" id="KW-1185">Reference proteome</keyword>
<reference evidence="1 2" key="1">
    <citation type="submission" date="2018-06" db="EMBL/GenBank/DDBJ databases">
        <title>Genomic Encyclopedia of Type Strains, Phase IV (KMG-IV): sequencing the most valuable type-strain genomes for metagenomic binning, comparative biology and taxonomic classification.</title>
        <authorList>
            <person name="Goeker M."/>
        </authorList>
    </citation>
    <scope>NUCLEOTIDE SEQUENCE [LARGE SCALE GENOMIC DNA]</scope>
    <source>
        <strain evidence="1 2">DSM 24032</strain>
    </source>
</reference>
<dbReference type="Proteomes" id="UP000253083">
    <property type="component" value="Unassembled WGS sequence"/>
</dbReference>
<sequence>MQDDERKEVTTSTQEDKPVWRVPELTVISMDQTKTGTFSIANFEGAFYQTS</sequence>
<dbReference type="EMBL" id="QNRT01000003">
    <property type="protein sequence ID" value="RBP49935.1"/>
    <property type="molecule type" value="Genomic_DNA"/>
</dbReference>
<name>A0A395JIS0_9GAMM</name>
<accession>A0A395JIS0</accession>
<dbReference type="RefSeq" id="WP_170132104.1">
    <property type="nucleotide sequence ID" value="NZ_QNRT01000003.1"/>
</dbReference>
<proteinExistence type="predicted"/>